<feature type="transmembrane region" description="Helical" evidence="5">
    <location>
        <begin position="113"/>
        <end position="139"/>
    </location>
</feature>
<reference evidence="7" key="1">
    <citation type="submission" date="2022-11" db="UniProtKB">
        <authorList>
            <consortium name="WormBaseParasite"/>
        </authorList>
    </citation>
    <scope>IDENTIFICATION</scope>
</reference>
<evidence type="ECO:0000256" key="2">
    <source>
        <dbReference type="ARBA" id="ARBA00022989"/>
    </source>
</evidence>
<evidence type="ECO:0000256" key="5">
    <source>
        <dbReference type="SAM" id="Phobius"/>
    </source>
</evidence>
<evidence type="ECO:0000313" key="6">
    <source>
        <dbReference type="Proteomes" id="UP000887562"/>
    </source>
</evidence>
<evidence type="ECO:0000313" key="7">
    <source>
        <dbReference type="WBParaSite" id="maker-E.canG7_contigs_4588-snap-gene-0.21-mRNA-1"/>
    </source>
</evidence>
<dbReference type="PANTHER" id="PTHR23121:SF9">
    <property type="entry name" value="SODIUM-DEPENDENT GLUCOSE TRANSPORTER 1"/>
    <property type="match status" value="1"/>
</dbReference>
<feature type="transmembrane region" description="Helical" evidence="5">
    <location>
        <begin position="151"/>
        <end position="172"/>
    </location>
</feature>
<evidence type="ECO:0000256" key="4">
    <source>
        <dbReference type="SAM" id="MobiDB-lite"/>
    </source>
</evidence>
<keyword evidence="6" id="KW-1185">Reference proteome</keyword>
<sequence length="1021" mass="111844">MVFDKESSFSLSRNGYSKRSSSFALCSFIVTFVIIGLSVSVSGPSVMFLEEIVYTWEDEIALVFTGRSVGALGGWLLSVAILEDAPKHCGSLIGFGLFGLTAVNFGIAFSYHLWWLLAAFAFQGGFIVVAAQGCLAYVTKYSESPKRFHQLLVFCSLAGCALTPMLFIPFTFEASFNGESSAASLADASTSVSDASVTHTILRPSRSLNDESNHTISKSVLSNQTTEVFVESVRVTTSQPSNIFVEHDTTNTAAPTSTIVVTPQLSGISAQYDNWNASVPMPSVSDVSSTPSALESFANSSTAFVDPVGNKTHMATSSKEVFKVTTSSLNNTSEAPMKPSVVDAEHLNQDSSSADGSNTAAKMKLADGDVRLTKSKDSGVLDGPGDDEMKKLSVVDGSSTADAMKQDEKIHENDPKLSILIIPSLAPHELESESITNGTIGLSEPPVLTTTIPLSKNNSISSPMLVEGLSQNHESKPRSNDSYRLTSSYNTKWDRRTPRRRHNERIRYHYMKSVRYVYVSVGLLTIIAWFILLPLTGLIPYVRHIFECFTVQTSRRLSSQIEDQSHRGVFSAKPNDDVETIDFPGDPQPEISSLAENESPPPQIASKNVAWSAKGGEGQLQEKPTFHVSVSVPNFAVLRSVRHNPSQAHRKNMESSDIDANDTFETPEQSVYLNYAPEPTIWPLVTWPKDFWVLAATFLFAGLETTYGAFIHSFTLKTLNWTPVDALLVTTVFWSGDAIGRLCHLCLGASSDMGISLLQNAVNFPSKENPQAPSTLPAQRSCRRERSFHIAALFIRTAAPLICFICASMMKELTSSHPAYCPRSDQSGNAIFESWSTSKDRATWMATLGLGLGLGATAGSGLNVYNSRGHRFYLVFLLGQLAVPATSGYLTERVLHKNASETLGRTTIILSILMLLSLLIDLLLIVVRRFFWWKIVTNWFSYLFEEEKEKLETKRDAIGTDEHAQPKESLIHAPVPQTLTKNTIKVDEIQLEALVLRPDFAQTHVTATPATDIQIIQTGAL</sequence>
<feature type="transmembrane region" description="Helical" evidence="5">
    <location>
        <begin position="516"/>
        <end position="535"/>
    </location>
</feature>
<feature type="transmembrane region" description="Helical" evidence="5">
    <location>
        <begin position="872"/>
        <end position="891"/>
    </location>
</feature>
<organism evidence="6 7">
    <name type="scientific">Echinococcus canadensis</name>
    <dbReference type="NCBI Taxonomy" id="519352"/>
    <lineage>
        <taxon>Eukaryota</taxon>
        <taxon>Metazoa</taxon>
        <taxon>Spiralia</taxon>
        <taxon>Lophotrochozoa</taxon>
        <taxon>Platyhelminthes</taxon>
        <taxon>Cestoda</taxon>
        <taxon>Eucestoda</taxon>
        <taxon>Cyclophyllidea</taxon>
        <taxon>Taeniidae</taxon>
        <taxon>Echinococcus</taxon>
        <taxon>Echinococcus canadensis group</taxon>
    </lineage>
</organism>
<dbReference type="Proteomes" id="UP000887562">
    <property type="component" value="Unplaced"/>
</dbReference>
<feature type="transmembrane region" description="Helical" evidence="5">
    <location>
        <begin position="21"/>
        <end position="40"/>
    </location>
</feature>
<keyword evidence="1 5" id="KW-0812">Transmembrane</keyword>
<keyword evidence="3 5" id="KW-0472">Membrane</keyword>
<proteinExistence type="predicted"/>
<dbReference type="PANTHER" id="PTHR23121">
    <property type="entry name" value="SODIUM-DEPENDENT GLUCOSE TRANSPORTER 1"/>
    <property type="match status" value="1"/>
</dbReference>
<feature type="transmembrane region" description="Helical" evidence="5">
    <location>
        <begin position="60"/>
        <end position="82"/>
    </location>
</feature>
<dbReference type="AlphaFoldDB" id="A0A915EWF8"/>
<dbReference type="WBParaSite" id="maker-E.canG7_contigs_4588-snap-gene-0.21-mRNA-1">
    <property type="protein sequence ID" value="maker-E.canG7_contigs_4588-snap-gene-0.21-mRNA-1"/>
    <property type="gene ID" value="EcG7_06025"/>
</dbReference>
<accession>A0A915EWF8</accession>
<keyword evidence="2 5" id="KW-1133">Transmembrane helix</keyword>
<protein>
    <submittedName>
        <fullName evidence="7">Uncharacterized protein</fullName>
    </submittedName>
</protein>
<evidence type="ECO:0000256" key="3">
    <source>
        <dbReference type="ARBA" id="ARBA00023136"/>
    </source>
</evidence>
<feature type="transmembrane region" description="Helical" evidence="5">
    <location>
        <begin position="842"/>
        <end position="865"/>
    </location>
</feature>
<feature type="region of interest" description="Disordered" evidence="4">
    <location>
        <begin position="570"/>
        <end position="602"/>
    </location>
</feature>
<feature type="transmembrane region" description="Helical" evidence="5">
    <location>
        <begin position="89"/>
        <end position="107"/>
    </location>
</feature>
<name>A0A915EWF8_9CEST</name>
<feature type="transmembrane region" description="Helical" evidence="5">
    <location>
        <begin position="790"/>
        <end position="810"/>
    </location>
</feature>
<feature type="transmembrane region" description="Helical" evidence="5">
    <location>
        <begin position="903"/>
        <end position="927"/>
    </location>
</feature>
<evidence type="ECO:0000256" key="1">
    <source>
        <dbReference type="ARBA" id="ARBA00022692"/>
    </source>
</evidence>